<dbReference type="GO" id="GO:0016020">
    <property type="term" value="C:membrane"/>
    <property type="evidence" value="ECO:0007669"/>
    <property type="project" value="TreeGrafter"/>
</dbReference>
<evidence type="ECO:0000313" key="4">
    <source>
        <dbReference type="Proteomes" id="UP001174909"/>
    </source>
</evidence>
<reference evidence="3" key="1">
    <citation type="submission" date="2023-03" db="EMBL/GenBank/DDBJ databases">
        <authorList>
            <person name="Steffen K."/>
            <person name="Cardenas P."/>
        </authorList>
    </citation>
    <scope>NUCLEOTIDE SEQUENCE</scope>
</reference>
<dbReference type="Proteomes" id="UP001174909">
    <property type="component" value="Unassembled WGS sequence"/>
</dbReference>
<comment type="caution">
    <text evidence="3">The sequence shown here is derived from an EMBL/GenBank/DDBJ whole genome shotgun (WGS) entry which is preliminary data.</text>
</comment>
<sequence length="312" mass="34326">MGCVWSKSQSSSVSIRQKLDNLLVNSYETYVELVEELKQMMEYRAETIKEMNSVADKLDRRRRDANIVRLAASTSSVLGAAGVVLAIALAPVTGGASAPFGAVAGTAMMAGAAGSVGTEVTEKVLEKVDLAKVQRTVDRDREQGDRVKALWEKFNTNCTNIIDTIELVNPREPEVKVFKECVLMAAKKTKSAVSLIAESLQAVYKELTTSNGKSTGEQNAEPTAEKVSSALLCKAKEIVEKVDWKSVVVENPFVVTTVATFLLIATICVWNLTELIEISIDLHEGSLSEVAKDIREKSSRFQKEYEQWKEDW</sequence>
<feature type="transmembrane region" description="Helical" evidence="2">
    <location>
        <begin position="67"/>
        <end position="90"/>
    </location>
</feature>
<accession>A0AA35QRM9</accession>
<dbReference type="EMBL" id="CASHTH010000007">
    <property type="protein sequence ID" value="CAI7988692.1"/>
    <property type="molecule type" value="Genomic_DNA"/>
</dbReference>
<dbReference type="Pfam" id="PF05461">
    <property type="entry name" value="ApoL"/>
    <property type="match status" value="1"/>
</dbReference>
<proteinExistence type="inferred from homology"/>
<organism evidence="3 4">
    <name type="scientific">Geodia barretti</name>
    <name type="common">Barrett's horny sponge</name>
    <dbReference type="NCBI Taxonomy" id="519541"/>
    <lineage>
        <taxon>Eukaryota</taxon>
        <taxon>Metazoa</taxon>
        <taxon>Porifera</taxon>
        <taxon>Demospongiae</taxon>
        <taxon>Heteroscleromorpha</taxon>
        <taxon>Tetractinellida</taxon>
        <taxon>Astrophorina</taxon>
        <taxon>Geodiidae</taxon>
        <taxon>Geodia</taxon>
    </lineage>
</organism>
<evidence type="ECO:0000256" key="1">
    <source>
        <dbReference type="ARBA" id="ARBA00010090"/>
    </source>
</evidence>
<dbReference type="PANTHER" id="PTHR14096:SF28">
    <property type="entry name" value="APOLIPOPROTEIN L, 1-RELATED"/>
    <property type="match status" value="1"/>
</dbReference>
<dbReference type="InterPro" id="IPR008405">
    <property type="entry name" value="ApoL"/>
</dbReference>
<dbReference type="GO" id="GO:0005576">
    <property type="term" value="C:extracellular region"/>
    <property type="evidence" value="ECO:0007669"/>
    <property type="project" value="InterPro"/>
</dbReference>
<dbReference type="GO" id="GO:0006869">
    <property type="term" value="P:lipid transport"/>
    <property type="evidence" value="ECO:0007669"/>
    <property type="project" value="InterPro"/>
</dbReference>
<dbReference type="PANTHER" id="PTHR14096">
    <property type="entry name" value="APOLIPOPROTEIN L"/>
    <property type="match status" value="1"/>
</dbReference>
<evidence type="ECO:0000256" key="2">
    <source>
        <dbReference type="SAM" id="Phobius"/>
    </source>
</evidence>
<gene>
    <name evidence="3" type="ORF">GBAR_LOCUS35</name>
</gene>
<keyword evidence="4" id="KW-1185">Reference proteome</keyword>
<name>A0AA35QRM9_GEOBA</name>
<dbReference type="AlphaFoldDB" id="A0AA35QRM9"/>
<dbReference type="GO" id="GO:0008289">
    <property type="term" value="F:lipid binding"/>
    <property type="evidence" value="ECO:0007669"/>
    <property type="project" value="InterPro"/>
</dbReference>
<keyword evidence="2" id="KW-0472">Membrane</keyword>
<keyword evidence="2" id="KW-0812">Transmembrane</keyword>
<keyword evidence="2" id="KW-1133">Transmembrane helix</keyword>
<dbReference type="GO" id="GO:0042157">
    <property type="term" value="P:lipoprotein metabolic process"/>
    <property type="evidence" value="ECO:0007669"/>
    <property type="project" value="InterPro"/>
</dbReference>
<protein>
    <recommendedName>
        <fullName evidence="5">Apolipoprotein L3-like</fullName>
    </recommendedName>
</protein>
<evidence type="ECO:0008006" key="5">
    <source>
        <dbReference type="Google" id="ProtNLM"/>
    </source>
</evidence>
<comment type="similarity">
    <text evidence="1">Belongs to the apolipoprotein L family.</text>
</comment>
<evidence type="ECO:0000313" key="3">
    <source>
        <dbReference type="EMBL" id="CAI7988692.1"/>
    </source>
</evidence>